<evidence type="ECO:0000256" key="5">
    <source>
        <dbReference type="SAM" id="MobiDB-lite"/>
    </source>
</evidence>
<dbReference type="GO" id="GO:0005739">
    <property type="term" value="C:mitochondrion"/>
    <property type="evidence" value="ECO:0007669"/>
    <property type="project" value="UniProtKB-SubCell"/>
</dbReference>
<dbReference type="Pfam" id="PF15786">
    <property type="entry name" value="PET117"/>
    <property type="match status" value="2"/>
</dbReference>
<accession>A0A4V3XDM7</accession>
<protein>
    <recommendedName>
        <fullName evidence="8">Cytochrome c oxidase assembly protein COX16, mitochondrial</fullName>
    </recommendedName>
</protein>
<dbReference type="AlphaFoldDB" id="A0A4V3XDM7"/>
<organism evidence="6 7">
    <name type="scientific">Phellinidium pouzarii</name>
    <dbReference type="NCBI Taxonomy" id="167371"/>
    <lineage>
        <taxon>Eukaryota</taxon>
        <taxon>Fungi</taxon>
        <taxon>Dikarya</taxon>
        <taxon>Basidiomycota</taxon>
        <taxon>Agaricomycotina</taxon>
        <taxon>Agaricomycetes</taxon>
        <taxon>Hymenochaetales</taxon>
        <taxon>Hymenochaetaceae</taxon>
        <taxon>Phellinidium</taxon>
    </lineage>
</organism>
<dbReference type="OrthoDB" id="76305at2759"/>
<dbReference type="InterPro" id="IPR031568">
    <property type="entry name" value="Pet117"/>
</dbReference>
<evidence type="ECO:0000256" key="2">
    <source>
        <dbReference type="ARBA" id="ARBA00008197"/>
    </source>
</evidence>
<evidence type="ECO:0000256" key="4">
    <source>
        <dbReference type="ARBA" id="ARBA00023128"/>
    </source>
</evidence>
<proteinExistence type="inferred from homology"/>
<comment type="caution">
    <text evidence="6">The sequence shown here is derived from an EMBL/GenBank/DDBJ whole genome shotgun (WGS) entry which is preliminary data.</text>
</comment>
<evidence type="ECO:0000313" key="6">
    <source>
        <dbReference type="EMBL" id="THH10363.1"/>
    </source>
</evidence>
<comment type="similarity">
    <text evidence="2">Belongs to the PET117 family.</text>
</comment>
<evidence type="ECO:0000256" key="3">
    <source>
        <dbReference type="ARBA" id="ARBA00022946"/>
    </source>
</evidence>
<reference evidence="6 7" key="1">
    <citation type="submission" date="2019-02" db="EMBL/GenBank/DDBJ databases">
        <title>Genome sequencing of the rare red list fungi Phellinidium pouzarii.</title>
        <authorList>
            <person name="Buettner E."/>
            <person name="Kellner H."/>
        </authorList>
    </citation>
    <scope>NUCLEOTIDE SEQUENCE [LARGE SCALE GENOMIC DNA]</scope>
    <source>
        <strain evidence="6 7">DSM 108285</strain>
    </source>
</reference>
<name>A0A4V3XDM7_9AGAM</name>
<dbReference type="Proteomes" id="UP000308199">
    <property type="component" value="Unassembled WGS sequence"/>
</dbReference>
<feature type="compositionally biased region" description="Basic and acidic residues" evidence="5">
    <location>
        <begin position="69"/>
        <end position="91"/>
    </location>
</feature>
<feature type="region of interest" description="Disordered" evidence="5">
    <location>
        <begin position="69"/>
        <end position="101"/>
    </location>
</feature>
<dbReference type="EMBL" id="SGPK01000038">
    <property type="protein sequence ID" value="THH10363.1"/>
    <property type="molecule type" value="Genomic_DNA"/>
</dbReference>
<dbReference type="PANTHER" id="PTHR28163:SF1">
    <property type="entry name" value="PROTEIN PET117 HOMOLOG, MITOCHONDRIAL"/>
    <property type="match status" value="1"/>
</dbReference>
<dbReference type="GO" id="GO:0033617">
    <property type="term" value="P:mitochondrial respiratory chain complex IV assembly"/>
    <property type="evidence" value="ECO:0007669"/>
    <property type="project" value="TreeGrafter"/>
</dbReference>
<keyword evidence="7" id="KW-1185">Reference proteome</keyword>
<evidence type="ECO:0000313" key="7">
    <source>
        <dbReference type="Proteomes" id="UP000308199"/>
    </source>
</evidence>
<keyword evidence="3" id="KW-0809">Transit peptide</keyword>
<keyword evidence="4" id="KW-0496">Mitochondrion</keyword>
<sequence length="101" mass="11699">MSKAARITLSAAVLFATGTICGVHYMQLSEREVSLLRFRVSPLDVFLTLNGTHTSQTMYKGVIRDDERRAAKMRQREEEHQESMRKRELYERVQPVNTNGR</sequence>
<evidence type="ECO:0000256" key="1">
    <source>
        <dbReference type="ARBA" id="ARBA00004173"/>
    </source>
</evidence>
<dbReference type="PANTHER" id="PTHR28163">
    <property type="entry name" value="PROTEIN PET117 HOMOLOG, MITOCHONDRIAL"/>
    <property type="match status" value="1"/>
</dbReference>
<evidence type="ECO:0008006" key="8">
    <source>
        <dbReference type="Google" id="ProtNLM"/>
    </source>
</evidence>
<gene>
    <name evidence="6" type="ORF">EW145_g1393</name>
</gene>
<comment type="subcellular location">
    <subcellularLocation>
        <location evidence="1">Mitochondrion</location>
    </subcellularLocation>
</comment>